<dbReference type="GO" id="GO:0005615">
    <property type="term" value="C:extracellular space"/>
    <property type="evidence" value="ECO:0007669"/>
    <property type="project" value="TreeGrafter"/>
</dbReference>
<evidence type="ECO:0000313" key="8">
    <source>
        <dbReference type="Proteomes" id="UP000005207"/>
    </source>
</evidence>
<accession>I3JZX3</accession>
<keyword evidence="3" id="KW-0677">Repeat</keyword>
<evidence type="ECO:0000259" key="6">
    <source>
        <dbReference type="SMART" id="SM00013"/>
    </source>
</evidence>
<feature type="region of interest" description="Disordered" evidence="5">
    <location>
        <begin position="458"/>
        <end position="477"/>
    </location>
</feature>
<evidence type="ECO:0000256" key="2">
    <source>
        <dbReference type="ARBA" id="ARBA00022729"/>
    </source>
</evidence>
<evidence type="ECO:0000256" key="3">
    <source>
        <dbReference type="ARBA" id="ARBA00022737"/>
    </source>
</evidence>
<evidence type="ECO:0000256" key="5">
    <source>
        <dbReference type="SAM" id="MobiDB-lite"/>
    </source>
</evidence>
<dbReference type="Pfam" id="PF13855">
    <property type="entry name" value="LRR_8"/>
    <property type="match status" value="4"/>
</dbReference>
<feature type="compositionally biased region" description="Basic residues" evidence="5">
    <location>
        <begin position="526"/>
        <end position="555"/>
    </location>
</feature>
<feature type="compositionally biased region" description="Basic and acidic residues" evidence="5">
    <location>
        <begin position="59"/>
        <end position="77"/>
    </location>
</feature>
<sequence>MNFLSLHCTTGLTFAQIDGWKSNDQSDLRSKELSDVFTSAEMRNNCAENITEESTQMTKTEEQRGERNTSERNPTRKLVEKIKTVKERRGDGLTSQIETEMEENTEREMTTAGSIEGLFVKKSGEGYTPETFLTSSLLQEGTNREIYSAPDTAEYVDTDKEVASKMRENGLNLDPDSKTETHNESRRLTRTGKKGKIGNDHDAVIPEEAKRNRTDVKVKRSDQIERLKQKMVEEEREGELVAGISHQEKRRAAQTIKEIGDKEKGAKKSEDIAHAVYKEEDQVLINNVASPLRIFPAQVENATIQIITRSQNKPPAYHISPSLPVTPTQIPPDSSHPPTLYTTDSFRSPSVNIHIPNSVSHITDLTESPGGHLKRKETGVKAGLVKEDVMVKNVLLKPAWKEVQTHRAEDKGEINRVVQPYEGEFIFLVQTATTQPNEAKFFTREPNPTSKINGVLSAEAPRLAHKSNTSQSMGKYRNVELMENYTKLTGKQNKASSPQPQLNKSSAKPQLGTAKTPSPRPVKNNKQSKNKTIKKSKEKRRKKNNKAQKPPKKKKEIFPPTHFSYFMDNYCPIECACYGRVVQCSDKGVDKVPYGIPYNSRYILLMNNYIDSIQLDLLNQYDSMEFLVLSNNRLTDGSIEGAFEGVPALKRLYLDRNLLQSVPADLPASLEELRLDNNRLTMMSKAAWAQCPVLLVLSLSNNSLGNNSIPNGVLSPLGNLRTLNLDRNMLISVPLGLPLSIKELYLKGNLLESFGRGAFNGKSGLVVLDLSANRLTNKGLDRDSFLNITFLESINLEGNRLKQVPQHLPPSLKTLNLEGNFISSIKKSAFRSLKKLEHLGLAWNKIFKVTTGAFRMLPVLHQLDLSHNTLKLVPRQLPKGLHSVALKHNKIQSVPRDAFCWGNKSLSGLVKVQLEHNFIDMAKLDAHAFRCLRGFQVVHFY</sequence>
<dbReference type="GeneTree" id="ENSGT00940000167455"/>
<evidence type="ECO:0000256" key="1">
    <source>
        <dbReference type="ARBA" id="ARBA00022614"/>
    </source>
</evidence>
<keyword evidence="2" id="KW-0732">Signal</keyword>
<dbReference type="eggNOG" id="KOG0619">
    <property type="taxonomic scope" value="Eukaryota"/>
</dbReference>
<dbReference type="PANTHER" id="PTHR45712:SF18">
    <property type="entry name" value="PODOCAN-LIKE PROTEIN 1"/>
    <property type="match status" value="1"/>
</dbReference>
<protein>
    <submittedName>
        <fullName evidence="7">Wu:fc23c09</fullName>
    </submittedName>
</protein>
<dbReference type="InterPro" id="IPR050333">
    <property type="entry name" value="SLRP"/>
</dbReference>
<dbReference type="InterPro" id="IPR003591">
    <property type="entry name" value="Leu-rich_rpt_typical-subtyp"/>
</dbReference>
<reference evidence="7" key="2">
    <citation type="submission" date="2025-08" db="UniProtKB">
        <authorList>
            <consortium name="Ensembl"/>
        </authorList>
    </citation>
    <scope>IDENTIFICATION</scope>
</reference>
<dbReference type="Proteomes" id="UP000005207">
    <property type="component" value="Linkage group LG17"/>
</dbReference>
<evidence type="ECO:0000256" key="4">
    <source>
        <dbReference type="ARBA" id="ARBA00023180"/>
    </source>
</evidence>
<dbReference type="PANTHER" id="PTHR45712">
    <property type="entry name" value="AGAP008170-PA"/>
    <property type="match status" value="1"/>
</dbReference>
<keyword evidence="1" id="KW-0433">Leucine-rich repeat</keyword>
<feature type="region of interest" description="Disordered" evidence="5">
    <location>
        <begin position="169"/>
        <end position="217"/>
    </location>
</feature>
<dbReference type="SMART" id="SM00369">
    <property type="entry name" value="LRR_TYP"/>
    <property type="match status" value="11"/>
</dbReference>
<organism evidence="7 8">
    <name type="scientific">Oreochromis niloticus</name>
    <name type="common">Nile tilapia</name>
    <name type="synonym">Tilapia nilotica</name>
    <dbReference type="NCBI Taxonomy" id="8128"/>
    <lineage>
        <taxon>Eukaryota</taxon>
        <taxon>Metazoa</taxon>
        <taxon>Chordata</taxon>
        <taxon>Craniata</taxon>
        <taxon>Vertebrata</taxon>
        <taxon>Euteleostomi</taxon>
        <taxon>Actinopterygii</taxon>
        <taxon>Neopterygii</taxon>
        <taxon>Teleostei</taxon>
        <taxon>Neoteleostei</taxon>
        <taxon>Acanthomorphata</taxon>
        <taxon>Ovalentaria</taxon>
        <taxon>Cichlomorphae</taxon>
        <taxon>Cichliformes</taxon>
        <taxon>Cichlidae</taxon>
        <taxon>African cichlids</taxon>
        <taxon>Pseudocrenilabrinae</taxon>
        <taxon>Oreochromini</taxon>
        <taxon>Oreochromis</taxon>
    </lineage>
</organism>
<dbReference type="STRING" id="8128.ENSONIP00000014418"/>
<name>I3JZX3_ORENI</name>
<feature type="compositionally biased region" description="Basic and acidic residues" evidence="5">
    <location>
        <begin position="197"/>
        <end position="217"/>
    </location>
</feature>
<gene>
    <name evidence="7" type="primary">wu:fc23c09</name>
</gene>
<dbReference type="InParanoid" id="I3JZX3"/>
<dbReference type="HOGENOM" id="CLU_000288_186_2_1"/>
<feature type="domain" description="LRRNT" evidence="6">
    <location>
        <begin position="570"/>
        <end position="602"/>
    </location>
</feature>
<dbReference type="InterPro" id="IPR001611">
    <property type="entry name" value="Leu-rich_rpt"/>
</dbReference>
<dbReference type="Pfam" id="PF01462">
    <property type="entry name" value="LRRNT"/>
    <property type="match status" value="1"/>
</dbReference>
<dbReference type="InterPro" id="IPR000372">
    <property type="entry name" value="LRRNT"/>
</dbReference>
<keyword evidence="4" id="KW-0325">Glycoprotein</keyword>
<dbReference type="SMART" id="SM00364">
    <property type="entry name" value="LRR_BAC"/>
    <property type="match status" value="4"/>
</dbReference>
<dbReference type="PROSITE" id="PS51450">
    <property type="entry name" value="LRR"/>
    <property type="match status" value="2"/>
</dbReference>
<feature type="region of interest" description="Disordered" evidence="5">
    <location>
        <begin position="490"/>
        <end position="558"/>
    </location>
</feature>
<dbReference type="InterPro" id="IPR032675">
    <property type="entry name" value="LRR_dom_sf"/>
</dbReference>
<keyword evidence="8" id="KW-1185">Reference proteome</keyword>
<reference evidence="8" key="1">
    <citation type="submission" date="2012-01" db="EMBL/GenBank/DDBJ databases">
        <title>The Genome Sequence of Oreochromis niloticus (Nile Tilapia).</title>
        <authorList>
            <consortium name="Broad Institute Genome Assembly Team"/>
            <consortium name="Broad Institute Sequencing Platform"/>
            <person name="Di Palma F."/>
            <person name="Johnson J."/>
            <person name="Lander E.S."/>
            <person name="Lindblad-Toh K."/>
        </authorList>
    </citation>
    <scope>NUCLEOTIDE SEQUENCE [LARGE SCALE GENOMIC DNA]</scope>
</reference>
<dbReference type="Ensembl" id="ENSONIT00000014429.2">
    <property type="protein sequence ID" value="ENSONIP00000014418.2"/>
    <property type="gene ID" value="ENSONIG00000011456.2"/>
</dbReference>
<evidence type="ECO:0000313" key="7">
    <source>
        <dbReference type="Ensembl" id="ENSONIP00000014418.2"/>
    </source>
</evidence>
<reference evidence="7" key="3">
    <citation type="submission" date="2025-09" db="UniProtKB">
        <authorList>
            <consortium name="Ensembl"/>
        </authorList>
    </citation>
    <scope>IDENTIFICATION</scope>
</reference>
<proteinExistence type="predicted"/>
<dbReference type="AlphaFoldDB" id="I3JZX3"/>
<feature type="compositionally biased region" description="Polar residues" evidence="5">
    <location>
        <begin position="490"/>
        <end position="516"/>
    </location>
</feature>
<dbReference type="SUPFAM" id="SSF52058">
    <property type="entry name" value="L domain-like"/>
    <property type="match status" value="1"/>
</dbReference>
<dbReference type="SMART" id="SM00013">
    <property type="entry name" value="LRRNT"/>
    <property type="match status" value="1"/>
</dbReference>
<feature type="region of interest" description="Disordered" evidence="5">
    <location>
        <begin position="47"/>
        <end position="77"/>
    </location>
</feature>
<dbReference type="OMA" id="THRAEDK"/>
<dbReference type="Gene3D" id="3.80.10.10">
    <property type="entry name" value="Ribonuclease Inhibitor"/>
    <property type="match status" value="2"/>
</dbReference>
<feature type="compositionally biased region" description="Basic and acidic residues" evidence="5">
    <location>
        <begin position="175"/>
        <end position="187"/>
    </location>
</feature>
<feature type="compositionally biased region" description="Polar residues" evidence="5">
    <location>
        <begin position="47"/>
        <end position="58"/>
    </location>
</feature>